<evidence type="ECO:0000313" key="2">
    <source>
        <dbReference type="EMBL" id="PGH35264.1"/>
    </source>
</evidence>
<dbReference type="AlphaFoldDB" id="A0A2B7ZFL9"/>
<name>A0A2B7ZFL9_9EURO</name>
<feature type="compositionally biased region" description="Polar residues" evidence="1">
    <location>
        <begin position="25"/>
        <end position="44"/>
    </location>
</feature>
<comment type="caution">
    <text evidence="2">The sequence shown here is derived from an EMBL/GenBank/DDBJ whole genome shotgun (WGS) entry which is preliminary data.</text>
</comment>
<feature type="region of interest" description="Disordered" evidence="1">
    <location>
        <begin position="1"/>
        <end position="44"/>
    </location>
</feature>
<dbReference type="Proteomes" id="UP000226031">
    <property type="component" value="Unassembled WGS sequence"/>
</dbReference>
<proteinExistence type="predicted"/>
<dbReference type="EMBL" id="PDND01000025">
    <property type="protein sequence ID" value="PGH35264.1"/>
    <property type="molecule type" value="Genomic_DNA"/>
</dbReference>
<protein>
    <submittedName>
        <fullName evidence="2">Uncharacterized protein</fullName>
    </submittedName>
</protein>
<gene>
    <name evidence="2" type="ORF">GX50_01960</name>
</gene>
<evidence type="ECO:0000313" key="3">
    <source>
        <dbReference type="Proteomes" id="UP000226031"/>
    </source>
</evidence>
<evidence type="ECO:0000256" key="1">
    <source>
        <dbReference type="SAM" id="MobiDB-lite"/>
    </source>
</evidence>
<sequence length="787" mass="83069">MASTSQQQPHSTNSDFPHPHHHIDPNTSAARHLSNSVQQQQQHNLAVAASAAAGYAADNHLAGLVEAATAAAGQDVGWAQNDDGDAGMMGHGRALQSHLDGYPGANVAPATSGGVGGGLHLDDEFVGDPAANGQVHFGGMSSGAVAGTGVVDGSGGVSTMAATASTRQTRHANVARGPALTRKRKRAGTNVNVDPAMTGGIVTTEQYGNGNGTAAAAAATTTITTATAAGADNEDDVMITDGNQTGNSNGLDIRELPPQQALSDARAAGVHSAAALFRQPSATSKKYTRPPMSKMFSSLGLSPENFLHLQAAAKAYMLDEAHPERRDCVGQRGKGDTEMVKLRLWNCVREFLDREGNGERFFGEGVEMGVGVGNIHDGGGAGMMGVGMGVGIGTDSRPPLVWPRDEQRIISLVMPLLRRMVTNERQRQYAIETRKGGGSGGGAGAAAAGMGEEKKRRQTGDGVSTLTAEHGFPSQQQHQQQQHHHGGSEMELGLMDLLNEGYPTDWDSIARSYDSYNADYRLDNLGSISGLQQADWWGLVAAVDCHYQIDHSGNASDCNTECENFSINRIVSSDSVSQAGWRVGLGGAGGPVHTEDLAARNYFATGITRDVSRIIRDNLLSQQPQQQHQQQQQQPSPPSTSPTTSTTTTTSPQIPAHQITIHINTTNPNTKGTKRLIPRFDISADQCPDLASLLQKVRQHHLQFQQQHNGQHQSQHAQQAAAAIVEEPALPVKVWLEEGLVDVQTDAEWMVALVKVSTVDWMDGELRVIIEGGVGGAGGVVGVGESG</sequence>
<feature type="region of interest" description="Disordered" evidence="1">
    <location>
        <begin position="621"/>
        <end position="658"/>
    </location>
</feature>
<feature type="compositionally biased region" description="Low complexity" evidence="1">
    <location>
        <begin position="641"/>
        <end position="658"/>
    </location>
</feature>
<organism evidence="2 3">
    <name type="scientific">[Emmonsia] crescens</name>
    <dbReference type="NCBI Taxonomy" id="73230"/>
    <lineage>
        <taxon>Eukaryota</taxon>
        <taxon>Fungi</taxon>
        <taxon>Dikarya</taxon>
        <taxon>Ascomycota</taxon>
        <taxon>Pezizomycotina</taxon>
        <taxon>Eurotiomycetes</taxon>
        <taxon>Eurotiomycetidae</taxon>
        <taxon>Onygenales</taxon>
        <taxon>Ajellomycetaceae</taxon>
        <taxon>Emergomyces</taxon>
    </lineage>
</organism>
<keyword evidence="3" id="KW-1185">Reference proteome</keyword>
<feature type="compositionally biased region" description="Low complexity" evidence="1">
    <location>
        <begin position="621"/>
        <end position="634"/>
    </location>
</feature>
<dbReference type="VEuPathDB" id="FungiDB:EMCG_07631"/>
<reference evidence="2 3" key="1">
    <citation type="submission" date="2017-10" db="EMBL/GenBank/DDBJ databases">
        <title>Comparative genomics in systemic dimorphic fungi from Ajellomycetaceae.</title>
        <authorList>
            <person name="Munoz J.F."/>
            <person name="Mcewen J.G."/>
            <person name="Clay O.K."/>
            <person name="Cuomo C.A."/>
        </authorList>
    </citation>
    <scope>NUCLEOTIDE SEQUENCE [LARGE SCALE GENOMIC DNA]</scope>
    <source>
        <strain evidence="2 3">UAMH4076</strain>
    </source>
</reference>
<feature type="compositionally biased region" description="Polar residues" evidence="1">
    <location>
        <begin position="1"/>
        <end position="15"/>
    </location>
</feature>
<dbReference type="STRING" id="73230.A0A2B7ZFL9"/>
<feature type="region of interest" description="Disordered" evidence="1">
    <location>
        <begin position="431"/>
        <end position="487"/>
    </location>
</feature>
<accession>A0A2B7ZFL9</accession>